<dbReference type="PANTHER" id="PTHR13264">
    <property type="entry name" value="GCIP-INTERACTING PROTEIN P29"/>
    <property type="match status" value="1"/>
</dbReference>
<evidence type="ECO:0000256" key="7">
    <source>
        <dbReference type="RuleBase" id="RU367148"/>
    </source>
</evidence>
<evidence type="ECO:0000256" key="3">
    <source>
        <dbReference type="ARBA" id="ARBA00022664"/>
    </source>
</evidence>
<comment type="function">
    <text evidence="7">Involved in pre-mRNA splicing.</text>
</comment>
<accession>A0A1Y1HJY0</accession>
<dbReference type="OMA" id="RRRMHND"/>
<evidence type="ECO:0000256" key="8">
    <source>
        <dbReference type="SAM" id="MobiDB-lite"/>
    </source>
</evidence>
<evidence type="ECO:0000256" key="6">
    <source>
        <dbReference type="ARBA" id="ARBA00023242"/>
    </source>
</evidence>
<evidence type="ECO:0000256" key="2">
    <source>
        <dbReference type="ARBA" id="ARBA00010028"/>
    </source>
</evidence>
<dbReference type="EMBL" id="DF236954">
    <property type="protein sequence ID" value="GAQ77882.1"/>
    <property type="molecule type" value="Genomic_DNA"/>
</dbReference>
<organism evidence="9 10">
    <name type="scientific">Klebsormidium nitens</name>
    <name type="common">Green alga</name>
    <name type="synonym">Ulothrix nitens</name>
    <dbReference type="NCBI Taxonomy" id="105231"/>
    <lineage>
        <taxon>Eukaryota</taxon>
        <taxon>Viridiplantae</taxon>
        <taxon>Streptophyta</taxon>
        <taxon>Klebsormidiophyceae</taxon>
        <taxon>Klebsormidiales</taxon>
        <taxon>Klebsormidiaceae</taxon>
        <taxon>Klebsormidium</taxon>
    </lineage>
</organism>
<evidence type="ECO:0000256" key="1">
    <source>
        <dbReference type="ARBA" id="ARBA00004123"/>
    </source>
</evidence>
<comment type="subcellular location">
    <subcellularLocation>
        <location evidence="1 7">Nucleus</location>
    </subcellularLocation>
</comment>
<dbReference type="GO" id="GO:0071013">
    <property type="term" value="C:catalytic step 2 spliceosome"/>
    <property type="evidence" value="ECO:0000318"/>
    <property type="project" value="GO_Central"/>
</dbReference>
<dbReference type="GO" id="GO:0000974">
    <property type="term" value="C:Prp19 complex"/>
    <property type="evidence" value="ECO:0000318"/>
    <property type="project" value="GO_Central"/>
</dbReference>
<dbReference type="GO" id="GO:0000398">
    <property type="term" value="P:mRNA splicing, via spliceosome"/>
    <property type="evidence" value="ECO:0007669"/>
    <property type="project" value="UniProtKB-UniRule"/>
</dbReference>
<dbReference type="GO" id="GO:0071014">
    <property type="term" value="C:post-mRNA release spliceosomal complex"/>
    <property type="evidence" value="ECO:0000318"/>
    <property type="project" value="GO_Central"/>
</dbReference>
<dbReference type="STRING" id="105231.A0A1Y1HJY0"/>
<comment type="similarity">
    <text evidence="2 7">Belongs to the SYF2 family.</text>
</comment>
<keyword evidence="5 7" id="KW-0508">mRNA splicing</keyword>
<protein>
    <recommendedName>
        <fullName evidence="7">Pre-mRNA-splicing factor SYF2</fullName>
    </recommendedName>
</protein>
<dbReference type="OrthoDB" id="199717at2759"/>
<feature type="region of interest" description="Disordered" evidence="8">
    <location>
        <begin position="252"/>
        <end position="272"/>
    </location>
</feature>
<dbReference type="InterPro" id="IPR013260">
    <property type="entry name" value="mRNA_splic_SYF2"/>
</dbReference>
<evidence type="ECO:0000313" key="9">
    <source>
        <dbReference type="EMBL" id="GAQ77882.1"/>
    </source>
</evidence>
<name>A0A1Y1HJY0_KLENI</name>
<evidence type="ECO:0000256" key="5">
    <source>
        <dbReference type="ARBA" id="ARBA00023187"/>
    </source>
</evidence>
<dbReference type="Proteomes" id="UP000054558">
    <property type="component" value="Unassembled WGS sequence"/>
</dbReference>
<keyword evidence="6 7" id="KW-0539">Nucleus</keyword>
<keyword evidence="3 7" id="KW-0507">mRNA processing</keyword>
<keyword evidence="4 7" id="KW-0747">Spliceosome</keyword>
<sequence length="340" mass="38465">MASSRVHPRCRNASNPYHECVEFCFKVIAQQDEQGEAPGAPQHGGPEPSANELPTAFGRAAKRPRPYMQRETAPEPASEEPKQNDSQAGPGSEAPGPGRGEDTGPGGNGASGQDADFGANPTEGMNERQKKLFVLKQKMNNARKLNQTAVVAEKKRAEAPGESRGVSKQKWYDEKKKRLGKELEASGLDMKQAYMLDTVEDAEEKYKKWDKKETPFGWDVFNQKSLYNAYKKRTNDVPYTQEEYEQAKANDPNFYADDSNLQYGQSKAVPQENVDRMVGELKAREEKRKQFSRRRKFHEDKDIDSINERNAHFNRKIERAFGKYTVEIKNNLERGTALPD</sequence>
<evidence type="ECO:0000256" key="4">
    <source>
        <dbReference type="ARBA" id="ARBA00022728"/>
    </source>
</evidence>
<dbReference type="Pfam" id="PF08231">
    <property type="entry name" value="SYF2"/>
    <property type="match status" value="1"/>
</dbReference>
<dbReference type="PANTHER" id="PTHR13264:SF5">
    <property type="entry name" value="PRE-MRNA-SPLICING FACTOR SYF2"/>
    <property type="match status" value="1"/>
</dbReference>
<feature type="region of interest" description="Disordered" evidence="8">
    <location>
        <begin position="32"/>
        <end position="130"/>
    </location>
</feature>
<reference evidence="9 10" key="1">
    <citation type="journal article" date="2014" name="Nat. Commun.">
        <title>Klebsormidium flaccidum genome reveals primary factors for plant terrestrial adaptation.</title>
        <authorList>
            <person name="Hori K."/>
            <person name="Maruyama F."/>
            <person name="Fujisawa T."/>
            <person name="Togashi T."/>
            <person name="Yamamoto N."/>
            <person name="Seo M."/>
            <person name="Sato S."/>
            <person name="Yamada T."/>
            <person name="Mori H."/>
            <person name="Tajima N."/>
            <person name="Moriyama T."/>
            <person name="Ikeuchi M."/>
            <person name="Watanabe M."/>
            <person name="Wada H."/>
            <person name="Kobayashi K."/>
            <person name="Saito M."/>
            <person name="Masuda T."/>
            <person name="Sasaki-Sekimoto Y."/>
            <person name="Mashiguchi K."/>
            <person name="Awai K."/>
            <person name="Shimojima M."/>
            <person name="Masuda S."/>
            <person name="Iwai M."/>
            <person name="Nobusawa T."/>
            <person name="Narise T."/>
            <person name="Kondo S."/>
            <person name="Saito H."/>
            <person name="Sato R."/>
            <person name="Murakawa M."/>
            <person name="Ihara Y."/>
            <person name="Oshima-Yamada Y."/>
            <person name="Ohtaka K."/>
            <person name="Satoh M."/>
            <person name="Sonobe K."/>
            <person name="Ishii M."/>
            <person name="Ohtani R."/>
            <person name="Kanamori-Sato M."/>
            <person name="Honoki R."/>
            <person name="Miyazaki D."/>
            <person name="Mochizuki H."/>
            <person name="Umetsu J."/>
            <person name="Higashi K."/>
            <person name="Shibata D."/>
            <person name="Kamiya Y."/>
            <person name="Sato N."/>
            <person name="Nakamura Y."/>
            <person name="Tabata S."/>
            <person name="Ida S."/>
            <person name="Kurokawa K."/>
            <person name="Ohta H."/>
        </authorList>
    </citation>
    <scope>NUCLEOTIDE SEQUENCE [LARGE SCALE GENOMIC DNA]</scope>
    <source>
        <strain evidence="9 10">NIES-2285</strain>
    </source>
</reference>
<evidence type="ECO:0000313" key="10">
    <source>
        <dbReference type="Proteomes" id="UP000054558"/>
    </source>
</evidence>
<dbReference type="AlphaFoldDB" id="A0A1Y1HJY0"/>
<keyword evidence="10" id="KW-1185">Reference proteome</keyword>
<proteinExistence type="inferred from homology"/>
<comment type="subunit">
    <text evidence="7">May be part of a spliceosome complex.</text>
</comment>
<gene>
    <name evidence="9" type="ORF">KFL_000050190</name>
</gene>